<protein>
    <submittedName>
        <fullName evidence="2">Uncharacterized protein</fullName>
    </submittedName>
</protein>
<gene>
    <name evidence="2" type="ORF">CP373A1_15470</name>
</gene>
<proteinExistence type="predicted"/>
<sequence>MKKDYNKSIIIEPKNKRKYFILLIPIIFILVFIFFKSKPFYNISFHDWNINYLNYVSENTNNKNIETKYYNYKIKNKNIVEASQEDRDIVLVISKEMVSQEKYNIFFSYLWIHNPIKFDKYQISLNNSKAVDTSNIKRKIINNSNLKIIAECNSAFSIAPGTDELFFSYFTKENYTNGPYTSDIIFFPVTNINDLVLTYEFKLEDRKNTYKIQIPGL</sequence>
<keyword evidence="3" id="KW-1185">Reference proteome</keyword>
<keyword evidence="1" id="KW-1133">Transmembrane helix</keyword>
<reference evidence="2 3" key="1">
    <citation type="submission" date="2016-06" db="EMBL/GenBank/DDBJ databases">
        <authorList>
            <person name="Kjaerup R.B."/>
            <person name="Dalgaard T.S."/>
            <person name="Juul-Madsen H.R."/>
        </authorList>
    </citation>
    <scope>NUCLEOTIDE SEQUENCE [LARGE SCALE GENOMIC DNA]</scope>
    <source>
        <strain evidence="2 3">373-A1</strain>
    </source>
</reference>
<keyword evidence="1" id="KW-0472">Membrane</keyword>
<dbReference type="GeneID" id="42777154"/>
<feature type="transmembrane region" description="Helical" evidence="1">
    <location>
        <begin position="20"/>
        <end position="37"/>
    </location>
</feature>
<evidence type="ECO:0000313" key="3">
    <source>
        <dbReference type="Proteomes" id="UP000092714"/>
    </source>
</evidence>
<dbReference type="EMBL" id="MAPZ01000031">
    <property type="protein sequence ID" value="OBY09499.1"/>
    <property type="molecule type" value="Genomic_DNA"/>
</dbReference>
<evidence type="ECO:0000256" key="1">
    <source>
        <dbReference type="SAM" id="Phobius"/>
    </source>
</evidence>
<name>A0A174W1E9_9CLOT</name>
<dbReference type="Proteomes" id="UP000092714">
    <property type="component" value="Unassembled WGS sequence"/>
</dbReference>
<accession>A0A174W1E9</accession>
<comment type="caution">
    <text evidence="2">The sequence shown here is derived from an EMBL/GenBank/DDBJ whole genome shotgun (WGS) entry which is preliminary data.</text>
</comment>
<dbReference type="AlphaFoldDB" id="A0A174W1E9"/>
<dbReference type="RefSeq" id="WP_027099305.1">
    <property type="nucleotide sequence ID" value="NZ_CABHIH010000001.1"/>
</dbReference>
<organism evidence="2 3">
    <name type="scientific">Clostridium paraputrificum</name>
    <dbReference type="NCBI Taxonomy" id="29363"/>
    <lineage>
        <taxon>Bacteria</taxon>
        <taxon>Bacillati</taxon>
        <taxon>Bacillota</taxon>
        <taxon>Clostridia</taxon>
        <taxon>Eubacteriales</taxon>
        <taxon>Clostridiaceae</taxon>
        <taxon>Clostridium</taxon>
    </lineage>
</organism>
<keyword evidence="1" id="KW-0812">Transmembrane</keyword>
<evidence type="ECO:0000313" key="2">
    <source>
        <dbReference type="EMBL" id="OBY09499.1"/>
    </source>
</evidence>